<feature type="domain" description="Methyltransferase" evidence="1">
    <location>
        <begin position="237"/>
        <end position="326"/>
    </location>
</feature>
<reference evidence="3 4" key="1">
    <citation type="submission" date="2018-09" db="EMBL/GenBank/DDBJ databases">
        <title>Whole genome based analysis of evolution and adaptive divergence in Indian and Brazilian strains of Azospirillum brasilense.</title>
        <authorList>
            <person name="Singh C."/>
            <person name="Tripathi A.K."/>
        </authorList>
    </citation>
    <scope>NUCLEOTIDE SEQUENCE [LARGE SCALE GENOMIC DNA]</scope>
    <source>
        <strain evidence="3 4">MTCC4038</strain>
    </source>
</reference>
<dbReference type="EMBL" id="CP032339">
    <property type="protein sequence ID" value="QCO07995.1"/>
    <property type="molecule type" value="Genomic_DNA"/>
</dbReference>
<sequence>MIHLICGPSCVGKSTFYESNSPRLLDDQGSKVPLVFPDEIGVRPLPPGDFAIHYNILRPVHAIDADGGHEVENTPWSYDIDEAWLRIRDLPGPKKATVLLASLHELNARAGVRTSIEPNLRSVVQAYPNSYWTGVYARFDLSHVYTSFIDELARQGIKVEFIHSRDGKFLDVPPEKMNEILHDHPSRYSRERIENIIISPIFEYQRIELPHGLATRGQDRSATAALTMPDDLSGHSVLDVGSAIGFFSFEAERRGAQRVVGLEPRQTRFQAAVILKEILGSSVEFRCQDILDYSPSEPFDRVLLLNVIHHLKEPMRVLRRCAELTRNALVIEFPQLDDPIFGGVFDGRGKDLNDLPLIGVSSAGVDQTFLFTASALMRILMDHEKLFQRWEIAESPMPHRKIMTFYK</sequence>
<reference evidence="2 5" key="2">
    <citation type="submission" date="2023-11" db="EMBL/GenBank/DDBJ databases">
        <title>MicrobeMod: A computational toolkit for identifying prokaryotic methylation and restriction-modification with nanopore sequencing.</title>
        <authorList>
            <person name="Crits-Christoph A."/>
            <person name="Kang S.C."/>
            <person name="Lee H."/>
            <person name="Ostrov N."/>
        </authorList>
    </citation>
    <scope>NUCLEOTIDE SEQUENCE [LARGE SCALE GENOMIC DNA]</scope>
    <source>
        <strain evidence="2 5">ATCC 29145</strain>
    </source>
</reference>
<dbReference type="InterPro" id="IPR029063">
    <property type="entry name" value="SAM-dependent_MTases_sf"/>
</dbReference>
<proteinExistence type="predicted"/>
<dbReference type="InterPro" id="IPR041698">
    <property type="entry name" value="Methyltransf_25"/>
</dbReference>
<dbReference type="EMBL" id="JAWXYC010000004">
    <property type="protein sequence ID" value="MDX5954129.1"/>
    <property type="molecule type" value="Genomic_DNA"/>
</dbReference>
<dbReference type="Pfam" id="PF13649">
    <property type="entry name" value="Methyltransf_25"/>
    <property type="match status" value="1"/>
</dbReference>
<name>A0A4D8QC24_AZOBR</name>
<evidence type="ECO:0000313" key="5">
    <source>
        <dbReference type="Proteomes" id="UP001277471"/>
    </source>
</evidence>
<evidence type="ECO:0000313" key="3">
    <source>
        <dbReference type="EMBL" id="QCO07995.1"/>
    </source>
</evidence>
<dbReference type="Proteomes" id="UP000298774">
    <property type="component" value="Chromosome"/>
</dbReference>
<dbReference type="AlphaFoldDB" id="A0A4D8QC24"/>
<organism evidence="3 4">
    <name type="scientific">Azospirillum brasilense</name>
    <dbReference type="NCBI Taxonomy" id="192"/>
    <lineage>
        <taxon>Bacteria</taxon>
        <taxon>Pseudomonadati</taxon>
        <taxon>Pseudomonadota</taxon>
        <taxon>Alphaproteobacteria</taxon>
        <taxon>Rhodospirillales</taxon>
        <taxon>Azospirillaceae</taxon>
        <taxon>Azospirillum</taxon>
    </lineage>
</organism>
<keyword evidence="3" id="KW-0489">Methyltransferase</keyword>
<dbReference type="CDD" id="cd02440">
    <property type="entry name" value="AdoMet_MTases"/>
    <property type="match status" value="1"/>
</dbReference>
<dbReference type="Proteomes" id="UP001277471">
    <property type="component" value="Unassembled WGS sequence"/>
</dbReference>
<dbReference type="RefSeq" id="WP_079285191.1">
    <property type="nucleotide sequence ID" value="NZ_CP012914.1"/>
</dbReference>
<dbReference type="GeneID" id="56451989"/>
<evidence type="ECO:0000259" key="1">
    <source>
        <dbReference type="Pfam" id="PF13649"/>
    </source>
</evidence>
<dbReference type="SUPFAM" id="SSF53335">
    <property type="entry name" value="S-adenosyl-L-methionine-dependent methyltransferases"/>
    <property type="match status" value="1"/>
</dbReference>
<dbReference type="EC" id="2.1.-.-" evidence="2"/>
<dbReference type="GO" id="GO:0032259">
    <property type="term" value="P:methylation"/>
    <property type="evidence" value="ECO:0007669"/>
    <property type="project" value="UniProtKB-KW"/>
</dbReference>
<protein>
    <submittedName>
        <fullName evidence="2">Class I SAM-dependent methyltransferase</fullName>
        <ecNumber evidence="2">2.1.-.-</ecNumber>
    </submittedName>
    <submittedName>
        <fullName evidence="3">Methyltransferase domain-containing protein</fullName>
    </submittedName>
</protein>
<evidence type="ECO:0000313" key="2">
    <source>
        <dbReference type="EMBL" id="MDX5954129.1"/>
    </source>
</evidence>
<keyword evidence="5" id="KW-1185">Reference proteome</keyword>
<accession>A0A4D8QC24</accession>
<dbReference type="Gene3D" id="3.40.50.150">
    <property type="entry name" value="Vaccinia Virus protein VP39"/>
    <property type="match status" value="1"/>
</dbReference>
<dbReference type="GO" id="GO:0008168">
    <property type="term" value="F:methyltransferase activity"/>
    <property type="evidence" value="ECO:0007669"/>
    <property type="project" value="UniProtKB-KW"/>
</dbReference>
<gene>
    <name evidence="3" type="ORF">D3868_02395</name>
    <name evidence="2" type="ORF">SIM66_23430</name>
</gene>
<evidence type="ECO:0000313" key="4">
    <source>
        <dbReference type="Proteomes" id="UP000298774"/>
    </source>
</evidence>
<keyword evidence="3" id="KW-0808">Transferase</keyword>